<reference evidence="1" key="1">
    <citation type="journal article" date="2015" name="Nature">
        <title>Complex archaea that bridge the gap between prokaryotes and eukaryotes.</title>
        <authorList>
            <person name="Spang A."/>
            <person name="Saw J.H."/>
            <person name="Jorgensen S.L."/>
            <person name="Zaremba-Niedzwiedzka K."/>
            <person name="Martijn J."/>
            <person name="Lind A.E."/>
            <person name="van Eijk R."/>
            <person name="Schleper C."/>
            <person name="Guy L."/>
            <person name="Ettema T.J."/>
        </authorList>
    </citation>
    <scope>NUCLEOTIDE SEQUENCE</scope>
</reference>
<organism evidence="1">
    <name type="scientific">marine sediment metagenome</name>
    <dbReference type="NCBI Taxonomy" id="412755"/>
    <lineage>
        <taxon>unclassified sequences</taxon>
        <taxon>metagenomes</taxon>
        <taxon>ecological metagenomes</taxon>
    </lineage>
</organism>
<protein>
    <submittedName>
        <fullName evidence="1">Uncharacterized protein</fullName>
    </submittedName>
</protein>
<comment type="caution">
    <text evidence="1">The sequence shown here is derived from an EMBL/GenBank/DDBJ whole genome shotgun (WGS) entry which is preliminary data.</text>
</comment>
<evidence type="ECO:0000313" key="1">
    <source>
        <dbReference type="EMBL" id="KKN46952.1"/>
    </source>
</evidence>
<proteinExistence type="predicted"/>
<name>A0A0F9RBY9_9ZZZZ</name>
<sequence>MIKKFIVRIIRLLKGVGVLKNIYKISYQGQGVSLNQYYSSGHWSIRYKLVAKYHDIFKDLFEESELKELDGFYLLMFYNSRHDVDNTVGLTKLFVDALKGLYVKEDNKKFYKGVMLFCDGSLPTNTFEFYILEDGNNITSTNRRCETQVELFEAN</sequence>
<dbReference type="AlphaFoldDB" id="A0A0F9RBY9"/>
<gene>
    <name evidence="1" type="ORF">LCGC14_0667760</name>
</gene>
<accession>A0A0F9RBY9</accession>
<dbReference type="EMBL" id="LAZR01001303">
    <property type="protein sequence ID" value="KKN46952.1"/>
    <property type="molecule type" value="Genomic_DNA"/>
</dbReference>